<name>A0A9W4WNA7_9GLOM</name>
<feature type="transmembrane region" description="Helical" evidence="1">
    <location>
        <begin position="70"/>
        <end position="91"/>
    </location>
</feature>
<protein>
    <submittedName>
        <fullName evidence="2">6174_t:CDS:1</fullName>
    </submittedName>
</protein>
<keyword evidence="3" id="KW-1185">Reference proteome</keyword>
<gene>
    <name evidence="2" type="ORF">FWILDA_LOCUS6678</name>
</gene>
<keyword evidence="1" id="KW-0472">Membrane</keyword>
<dbReference type="EMBL" id="CAMKVN010001236">
    <property type="protein sequence ID" value="CAI2174612.1"/>
    <property type="molecule type" value="Genomic_DNA"/>
</dbReference>
<dbReference type="AlphaFoldDB" id="A0A9W4WNA7"/>
<proteinExistence type="predicted"/>
<dbReference type="Proteomes" id="UP001153678">
    <property type="component" value="Unassembled WGS sequence"/>
</dbReference>
<reference evidence="2" key="1">
    <citation type="submission" date="2022-08" db="EMBL/GenBank/DDBJ databases">
        <authorList>
            <person name="Kallberg Y."/>
            <person name="Tangrot J."/>
            <person name="Rosling A."/>
        </authorList>
    </citation>
    <scope>NUCLEOTIDE SEQUENCE</scope>
    <source>
        <strain evidence="2">Wild A</strain>
    </source>
</reference>
<evidence type="ECO:0000313" key="2">
    <source>
        <dbReference type="EMBL" id="CAI2174612.1"/>
    </source>
</evidence>
<keyword evidence="1" id="KW-0812">Transmembrane</keyword>
<keyword evidence="1" id="KW-1133">Transmembrane helix</keyword>
<accession>A0A9W4WNA7</accession>
<evidence type="ECO:0000256" key="1">
    <source>
        <dbReference type="SAM" id="Phobius"/>
    </source>
</evidence>
<evidence type="ECO:0000313" key="3">
    <source>
        <dbReference type="Proteomes" id="UP001153678"/>
    </source>
</evidence>
<comment type="caution">
    <text evidence="2">The sequence shown here is derived from an EMBL/GenBank/DDBJ whole genome shotgun (WGS) entry which is preliminary data.</text>
</comment>
<organism evidence="2 3">
    <name type="scientific">Funneliformis geosporum</name>
    <dbReference type="NCBI Taxonomy" id="1117311"/>
    <lineage>
        <taxon>Eukaryota</taxon>
        <taxon>Fungi</taxon>
        <taxon>Fungi incertae sedis</taxon>
        <taxon>Mucoromycota</taxon>
        <taxon>Glomeromycotina</taxon>
        <taxon>Glomeromycetes</taxon>
        <taxon>Glomerales</taxon>
        <taxon>Glomeraceae</taxon>
        <taxon>Funneliformis</taxon>
    </lineage>
</organism>
<sequence>MPKIEGKDGKVLGTLNKHRYHQYPVNQLRIIDDLCIKDDVEEKITEHDSETAAEINKEKKITRKIYRIDLIITYLLFYTALLMQWLTLLAISGDLINLRKRQEPGTEVTLSTEHTCGEEIINGKKPKMICLLAKDDVDKIPGKGNENFEVFLN</sequence>